<comment type="pathway">
    <text evidence="2">Polyol metabolism; myo-inositol degradation into D-glucuronate; D-glucuronate from myo-inositol: step 1/1.</text>
</comment>
<evidence type="ECO:0000256" key="10">
    <source>
        <dbReference type="ARBA" id="ARBA00023004"/>
    </source>
</evidence>
<dbReference type="OrthoDB" id="1921626at2759"/>
<evidence type="ECO:0000256" key="1">
    <source>
        <dbReference type="ARBA" id="ARBA00004496"/>
    </source>
</evidence>
<evidence type="ECO:0000256" key="4">
    <source>
        <dbReference type="ARBA" id="ARBA00011919"/>
    </source>
</evidence>
<evidence type="ECO:0000256" key="5">
    <source>
        <dbReference type="ARBA" id="ARBA00019269"/>
    </source>
</evidence>
<feature type="binding site" evidence="14">
    <location>
        <position position="197"/>
    </location>
    <ligand>
        <name>Fe cation</name>
        <dbReference type="ChEBI" id="CHEBI:24875"/>
        <label>1</label>
    </ligand>
</feature>
<evidence type="ECO:0000256" key="8">
    <source>
        <dbReference type="ARBA" id="ARBA00022723"/>
    </source>
</evidence>
<feature type="binding site" evidence="14">
    <location>
        <position position="230"/>
    </location>
    <ligand>
        <name>Fe cation</name>
        <dbReference type="ChEBI" id="CHEBI:24875"/>
        <label>1</label>
    </ligand>
</feature>
<protein>
    <recommendedName>
        <fullName evidence="5">Inositol oxygenase</fullName>
        <ecNumber evidence="4">1.13.99.1</ecNumber>
    </recommendedName>
    <alternativeName>
        <fullName evidence="11">Myo-inositol oxygenase</fullName>
    </alternativeName>
</protein>
<gene>
    <name evidence="15" type="ORF">PPROV_000755100</name>
</gene>
<evidence type="ECO:0000256" key="13">
    <source>
        <dbReference type="PIRSR" id="PIRSR607828-1"/>
    </source>
</evidence>
<evidence type="ECO:0000256" key="6">
    <source>
        <dbReference type="ARBA" id="ARBA00022490"/>
    </source>
</evidence>
<evidence type="ECO:0000256" key="11">
    <source>
        <dbReference type="ARBA" id="ARBA00029668"/>
    </source>
</evidence>
<dbReference type="PANTHER" id="PTHR12588">
    <property type="entry name" value="MYOINOSITOL OXYGENASE"/>
    <property type="match status" value="1"/>
</dbReference>
<feature type="binding site" evidence="13">
    <location>
        <begin position="123"/>
        <end position="124"/>
    </location>
    <ligand>
        <name>substrate</name>
    </ligand>
</feature>
<evidence type="ECO:0000256" key="14">
    <source>
        <dbReference type="PIRSR" id="PIRSR607828-2"/>
    </source>
</evidence>
<evidence type="ECO:0000256" key="7">
    <source>
        <dbReference type="ARBA" id="ARBA00022644"/>
    </source>
</evidence>
<keyword evidence="6" id="KW-0963">Cytoplasm</keyword>
<sequence length="413" mass="46216">MVYRNYNDCSSSVLQCYEQQRIHHSVEFVQHLIRKYATTPYERAFSVPDILALLDTLVDVSDPDLALPNSKHAMQAAEAATKAGEPDWMVVTALIHDFGKMLCFLAPSDDDGTSPTTQWSVVGDTFVCGHALPSSLPFPTLKVKAHDSHVEYPPNCGLRNTTIAFGHDEFMYRALRRMVDLGQCTLPTEALDAIRFHSLYAWHTHGAYGELEDSVDVATKPVVLKLNQYDLYSKSNKVREEINSLLKSNDVIIVAPDYTLGAAFLATGSLMNAIHVPVLGVPTAILGALFAFQASQVKFVFDDEAMEVRIGEDLMEARENWAVGGENRWKYEYFTNWTFFPANGVDGRTEGDFPFPILAYFKETETPEDKWAAGPGQFDKNPGTGQMHFFPCVVDADELAYIWEQKKCARMAE</sequence>
<dbReference type="Pfam" id="PF05153">
    <property type="entry name" value="MIOX"/>
    <property type="match status" value="1"/>
</dbReference>
<keyword evidence="10 14" id="KW-0408">Iron</keyword>
<dbReference type="Pfam" id="PF11317">
    <property type="entry name" value="DUF3119"/>
    <property type="match status" value="1"/>
</dbReference>
<dbReference type="GO" id="GO:0005737">
    <property type="term" value="C:cytoplasm"/>
    <property type="evidence" value="ECO:0007669"/>
    <property type="project" value="UniProtKB-SubCell"/>
</dbReference>
<dbReference type="GO" id="GO:0005506">
    <property type="term" value="F:iron ion binding"/>
    <property type="evidence" value="ECO:0007669"/>
    <property type="project" value="InterPro"/>
</dbReference>
<dbReference type="AlphaFoldDB" id="A0A830HNR8"/>
<dbReference type="EC" id="1.13.99.1" evidence="4"/>
<evidence type="ECO:0000256" key="12">
    <source>
        <dbReference type="ARBA" id="ARBA00048271"/>
    </source>
</evidence>
<dbReference type="UniPathway" id="UPA00111">
    <property type="reaction ID" value="UER00527"/>
</dbReference>
<dbReference type="Gene3D" id="1.10.3210.10">
    <property type="entry name" value="Hypothetical protein af1432"/>
    <property type="match status" value="1"/>
</dbReference>
<evidence type="ECO:0000313" key="16">
    <source>
        <dbReference type="Proteomes" id="UP000660262"/>
    </source>
</evidence>
<comment type="catalytic activity">
    <reaction evidence="12">
        <text>myo-inositol + O2 = D-glucuronate + H2O + H(+)</text>
        <dbReference type="Rhea" id="RHEA:23696"/>
        <dbReference type="ChEBI" id="CHEBI:15377"/>
        <dbReference type="ChEBI" id="CHEBI:15378"/>
        <dbReference type="ChEBI" id="CHEBI:15379"/>
        <dbReference type="ChEBI" id="CHEBI:17268"/>
        <dbReference type="ChEBI" id="CHEBI:58720"/>
        <dbReference type="EC" id="1.13.99.1"/>
    </reaction>
</comment>
<feature type="binding site" evidence="13">
    <location>
        <begin position="197"/>
        <end position="198"/>
    </location>
    <ligand>
        <name>substrate</name>
    </ligand>
</feature>
<dbReference type="GO" id="GO:0019853">
    <property type="term" value="P:L-ascorbic acid biosynthetic process"/>
    <property type="evidence" value="ECO:0007669"/>
    <property type="project" value="UniProtKB-KW"/>
</dbReference>
<keyword evidence="7" id="KW-0060">Ascorbate biosynthesis</keyword>
<comment type="caution">
    <text evidence="15">The sequence shown here is derived from an EMBL/GenBank/DDBJ whole genome shotgun (WGS) entry which is preliminary data.</text>
</comment>
<accession>A0A830HNR8</accession>
<dbReference type="InterPro" id="IPR021467">
    <property type="entry name" value="DUF3119"/>
</dbReference>
<feature type="binding site" evidence="13">
    <location>
        <position position="4"/>
    </location>
    <ligand>
        <name>substrate</name>
    </ligand>
</feature>
<evidence type="ECO:0000256" key="2">
    <source>
        <dbReference type="ARBA" id="ARBA00005167"/>
    </source>
</evidence>
<evidence type="ECO:0000256" key="9">
    <source>
        <dbReference type="ARBA" id="ARBA00023002"/>
    </source>
</evidence>
<feature type="binding site" evidence="14">
    <location>
        <position position="72"/>
    </location>
    <ligand>
        <name>Fe cation</name>
        <dbReference type="ChEBI" id="CHEBI:24875"/>
        <label>1</label>
    </ligand>
</feature>
<keyword evidence="8 14" id="KW-0479">Metal-binding</keyword>
<keyword evidence="9" id="KW-0560">Oxidoreductase</keyword>
<name>A0A830HNR8_9CHLO</name>
<dbReference type="SUPFAM" id="SSF109604">
    <property type="entry name" value="HD-domain/PDEase-like"/>
    <property type="match status" value="1"/>
</dbReference>
<feature type="binding site" evidence="14">
    <location>
        <position position="167"/>
    </location>
    <ligand>
        <name>Fe cation</name>
        <dbReference type="ChEBI" id="CHEBI:24875"/>
        <label>1</label>
    </ligand>
</feature>
<comment type="subcellular location">
    <subcellularLocation>
        <location evidence="1">Cytoplasm</location>
    </subcellularLocation>
</comment>
<feature type="binding site" evidence="14">
    <location>
        <position position="96"/>
    </location>
    <ligand>
        <name>Fe cation</name>
        <dbReference type="ChEBI" id="CHEBI:24875"/>
        <label>1</label>
    </ligand>
</feature>
<dbReference type="Proteomes" id="UP000660262">
    <property type="component" value="Unassembled WGS sequence"/>
</dbReference>
<feature type="binding site" evidence="14">
    <location>
        <position position="97"/>
    </location>
    <ligand>
        <name>Fe cation</name>
        <dbReference type="ChEBI" id="CHEBI:24875"/>
        <label>1</label>
    </ligand>
</feature>
<organism evidence="15 16">
    <name type="scientific">Pycnococcus provasolii</name>
    <dbReference type="NCBI Taxonomy" id="41880"/>
    <lineage>
        <taxon>Eukaryota</taxon>
        <taxon>Viridiplantae</taxon>
        <taxon>Chlorophyta</taxon>
        <taxon>Pseudoscourfieldiophyceae</taxon>
        <taxon>Pseudoscourfieldiales</taxon>
        <taxon>Pycnococcaceae</taxon>
        <taxon>Pycnococcus</taxon>
    </lineage>
</organism>
<comment type="cofactor">
    <cofactor evidence="14">
        <name>Fe cation</name>
        <dbReference type="ChEBI" id="CHEBI:24875"/>
    </cofactor>
    <text evidence="14">Binds 2 iron ions per subunit.</text>
</comment>
<evidence type="ECO:0000256" key="3">
    <source>
        <dbReference type="ARBA" id="ARBA00005286"/>
    </source>
</evidence>
<proteinExistence type="inferred from homology"/>
<feature type="binding site" evidence="13">
    <location>
        <begin position="59"/>
        <end position="61"/>
    </location>
    <ligand>
        <name>substrate</name>
    </ligand>
</feature>
<dbReference type="GO" id="GO:0019310">
    <property type="term" value="P:inositol catabolic process"/>
    <property type="evidence" value="ECO:0007669"/>
    <property type="project" value="InterPro"/>
</dbReference>
<dbReference type="EMBL" id="BNJQ01000022">
    <property type="protein sequence ID" value="GHP08814.1"/>
    <property type="molecule type" value="Genomic_DNA"/>
</dbReference>
<dbReference type="GO" id="GO:0050113">
    <property type="term" value="F:inositol oxygenase activity"/>
    <property type="evidence" value="ECO:0007669"/>
    <property type="project" value="UniProtKB-EC"/>
</dbReference>
<keyword evidence="16" id="KW-1185">Reference proteome</keyword>
<evidence type="ECO:0000313" key="15">
    <source>
        <dbReference type="EMBL" id="GHP08814.1"/>
    </source>
</evidence>
<feature type="binding site" evidence="13">
    <location>
        <position position="100"/>
    </location>
    <ligand>
        <name>substrate</name>
    </ligand>
</feature>
<dbReference type="PANTHER" id="PTHR12588:SF0">
    <property type="entry name" value="INOSITOL OXYGENASE"/>
    <property type="match status" value="1"/>
</dbReference>
<comment type="similarity">
    <text evidence="3">Belongs to the myo-inositol oxygenase family.</text>
</comment>
<dbReference type="InterPro" id="IPR007828">
    <property type="entry name" value="Inositol_oxygenase"/>
</dbReference>
<reference evidence="15" key="1">
    <citation type="submission" date="2020-10" db="EMBL/GenBank/DDBJ databases">
        <title>Unveiling of a novel bifunctional photoreceptor, Dualchrome1, isolated from a cosmopolitan green alga.</title>
        <authorList>
            <person name="Suzuki S."/>
            <person name="Kawachi M."/>
        </authorList>
    </citation>
    <scope>NUCLEOTIDE SEQUENCE</scope>
    <source>
        <strain evidence="15">NIES 2893</strain>
    </source>
</reference>